<feature type="domain" description="Glycosyltransferase 2-like" evidence="3">
    <location>
        <begin position="2"/>
        <end position="152"/>
    </location>
</feature>
<reference evidence="4 5" key="1">
    <citation type="submission" date="2014-12" db="EMBL/GenBank/DDBJ databases">
        <title>Draft genome sequences of 29 type strains of Enterococci.</title>
        <authorList>
            <person name="Zhong Z."/>
            <person name="Sun Z."/>
            <person name="Liu W."/>
            <person name="Zhang W."/>
            <person name="Zhang H."/>
        </authorList>
    </citation>
    <scope>NUCLEOTIDE SEQUENCE [LARGE SCALE GENOMIC DNA]</scope>
    <source>
        <strain evidence="4 5">DSM 21207</strain>
    </source>
</reference>
<comment type="caution">
    <text evidence="4">The sequence shown here is derived from an EMBL/GenBank/DDBJ whole genome shotgun (WGS) entry which is preliminary data.</text>
</comment>
<gene>
    <name evidence="4" type="ORF">RU96_GL000829</name>
</gene>
<protein>
    <submittedName>
        <fullName evidence="4">Glycosyl transferase family 2</fullName>
    </submittedName>
</protein>
<dbReference type="Pfam" id="PF00535">
    <property type="entry name" value="Glycos_transf_2"/>
    <property type="match status" value="1"/>
</dbReference>
<dbReference type="CDD" id="cd00761">
    <property type="entry name" value="Glyco_tranf_GTA_type"/>
    <property type="match status" value="1"/>
</dbReference>
<evidence type="ECO:0000256" key="2">
    <source>
        <dbReference type="ARBA" id="ARBA00022679"/>
    </source>
</evidence>
<dbReference type="GO" id="GO:0016757">
    <property type="term" value="F:glycosyltransferase activity"/>
    <property type="evidence" value="ECO:0007669"/>
    <property type="project" value="UniProtKB-KW"/>
</dbReference>
<dbReference type="InterPro" id="IPR001173">
    <property type="entry name" value="Glyco_trans_2-like"/>
</dbReference>
<organism evidence="4 5">
    <name type="scientific">Enterococcus canintestini</name>
    <dbReference type="NCBI Taxonomy" id="317010"/>
    <lineage>
        <taxon>Bacteria</taxon>
        <taxon>Bacillati</taxon>
        <taxon>Bacillota</taxon>
        <taxon>Bacilli</taxon>
        <taxon>Lactobacillales</taxon>
        <taxon>Enterococcaceae</taxon>
        <taxon>Enterococcus</taxon>
    </lineage>
</organism>
<evidence type="ECO:0000313" key="5">
    <source>
        <dbReference type="Proteomes" id="UP000182835"/>
    </source>
</evidence>
<keyword evidence="1" id="KW-0328">Glycosyltransferase</keyword>
<accession>A0A1L8R415</accession>
<dbReference type="PANTHER" id="PTHR22916:SF51">
    <property type="entry name" value="GLYCOSYLTRANSFERASE EPSH-RELATED"/>
    <property type="match status" value="1"/>
</dbReference>
<name>A0A1L8R415_9ENTE</name>
<dbReference type="Gene3D" id="3.90.550.10">
    <property type="entry name" value="Spore Coat Polysaccharide Biosynthesis Protein SpsA, Chain A"/>
    <property type="match status" value="1"/>
</dbReference>
<dbReference type="SUPFAM" id="SSF53448">
    <property type="entry name" value="Nucleotide-diphospho-sugar transferases"/>
    <property type="match status" value="1"/>
</dbReference>
<dbReference type="EMBL" id="JXKG01000017">
    <property type="protein sequence ID" value="OJG14499.1"/>
    <property type="molecule type" value="Genomic_DNA"/>
</dbReference>
<dbReference type="Proteomes" id="UP000182835">
    <property type="component" value="Unassembled WGS sequence"/>
</dbReference>
<sequence length="316" mass="36713">MEKYFSKCIDSIIGQSYENLEIILINDGSTDKSGEIADEYALKDSRIKVIHKKNEGVSVARNTGIEVATGTYVCFVDSDDYVMEDYVQYLVNMIENSNADISLTTEMFGNFNLVQTKNINEKTVSAEEATTMILLYDIPIGVYCKLFRREFLQKKNIKFNQKLFIGEGFNFNVDAFQRANSVVVGSRKIYYYRRDNETSATTKFSIEKWKNGIEAVKMIKKNFLINTPKVNKAWEFAFWRTCSDVYDIIVLAKVEKKYSKFYLDIKNITKKRASVAFFVPTAKQQKIRALVFMIYPKLIPMLMLRRRRKYNITVSN</sequence>
<dbReference type="InterPro" id="IPR029044">
    <property type="entry name" value="Nucleotide-diphossugar_trans"/>
</dbReference>
<keyword evidence="2 4" id="KW-0808">Transferase</keyword>
<dbReference type="STRING" id="317010.RU96_GL000829"/>
<dbReference type="RefSeq" id="WP_211269910.1">
    <property type="nucleotide sequence ID" value="NZ_JBHSHO010000003.1"/>
</dbReference>
<evidence type="ECO:0000313" key="4">
    <source>
        <dbReference type="EMBL" id="OJG14499.1"/>
    </source>
</evidence>
<evidence type="ECO:0000259" key="3">
    <source>
        <dbReference type="Pfam" id="PF00535"/>
    </source>
</evidence>
<dbReference type="AlphaFoldDB" id="A0A1L8R415"/>
<proteinExistence type="predicted"/>
<dbReference type="PANTHER" id="PTHR22916">
    <property type="entry name" value="GLYCOSYLTRANSFERASE"/>
    <property type="match status" value="1"/>
</dbReference>
<evidence type="ECO:0000256" key="1">
    <source>
        <dbReference type="ARBA" id="ARBA00022676"/>
    </source>
</evidence>